<dbReference type="AlphaFoldDB" id="A0A8J9V9J7"/>
<gene>
    <name evidence="2" type="ORF">BINO364_LOCUS8406</name>
</gene>
<protein>
    <submittedName>
        <fullName evidence="2">Uncharacterized protein</fullName>
    </submittedName>
</protein>
<feature type="signal peptide" evidence="1">
    <location>
        <begin position="1"/>
        <end position="19"/>
    </location>
</feature>
<keyword evidence="1" id="KW-0732">Signal</keyword>
<keyword evidence="3" id="KW-1185">Reference proteome</keyword>
<accession>A0A8J9V9J7</accession>
<reference evidence="2" key="1">
    <citation type="submission" date="2021-12" db="EMBL/GenBank/DDBJ databases">
        <authorList>
            <person name="Martin H S."/>
        </authorList>
    </citation>
    <scope>NUCLEOTIDE SEQUENCE</scope>
</reference>
<evidence type="ECO:0000313" key="3">
    <source>
        <dbReference type="Proteomes" id="UP000838878"/>
    </source>
</evidence>
<organism evidence="2 3">
    <name type="scientific">Brenthis ino</name>
    <name type="common">lesser marbled fritillary</name>
    <dbReference type="NCBI Taxonomy" id="405034"/>
    <lineage>
        <taxon>Eukaryota</taxon>
        <taxon>Metazoa</taxon>
        <taxon>Ecdysozoa</taxon>
        <taxon>Arthropoda</taxon>
        <taxon>Hexapoda</taxon>
        <taxon>Insecta</taxon>
        <taxon>Pterygota</taxon>
        <taxon>Neoptera</taxon>
        <taxon>Endopterygota</taxon>
        <taxon>Lepidoptera</taxon>
        <taxon>Glossata</taxon>
        <taxon>Ditrysia</taxon>
        <taxon>Papilionoidea</taxon>
        <taxon>Nymphalidae</taxon>
        <taxon>Heliconiinae</taxon>
        <taxon>Argynnini</taxon>
        <taxon>Brenthis</taxon>
    </lineage>
</organism>
<feature type="chain" id="PRO_5035435690" evidence="1">
    <location>
        <begin position="20"/>
        <end position="179"/>
    </location>
</feature>
<dbReference type="Proteomes" id="UP000838878">
    <property type="component" value="Chromosome 3"/>
</dbReference>
<evidence type="ECO:0000256" key="1">
    <source>
        <dbReference type="SAM" id="SignalP"/>
    </source>
</evidence>
<sequence>MREMLYAILLLMFWRSVLGDTDSAADSDYGTGLISTLRNDANLDLPKDEEYEDLRAELLAYHSALASLTSRRSMISTTCWRLGGICINHKLCPGYRQLTEVPGCKNRLNVCCFVWNQYEVRDLKDKGIGNAAFPWRIKHEFGGEGVVQVTPKSRKKKKKTTKFTDKPKEVLLRNYIHTF</sequence>
<proteinExistence type="predicted"/>
<dbReference type="OrthoDB" id="7134310at2759"/>
<dbReference type="EMBL" id="OV170223">
    <property type="protein sequence ID" value="CAH0722450.1"/>
    <property type="molecule type" value="Genomic_DNA"/>
</dbReference>
<feature type="non-terminal residue" evidence="2">
    <location>
        <position position="179"/>
    </location>
</feature>
<name>A0A8J9V9J7_9NEOP</name>
<evidence type="ECO:0000313" key="2">
    <source>
        <dbReference type="EMBL" id="CAH0722450.1"/>
    </source>
</evidence>